<accession>A0AAE7B9F2</accession>
<feature type="coiled-coil region" evidence="1">
    <location>
        <begin position="486"/>
        <end position="516"/>
    </location>
</feature>
<dbReference type="Pfam" id="PF12128">
    <property type="entry name" value="DUF3584"/>
    <property type="match status" value="1"/>
</dbReference>
<name>A0AAE7B9F2_9BACT</name>
<feature type="coiled-coil region" evidence="1">
    <location>
        <begin position="756"/>
        <end position="808"/>
    </location>
</feature>
<evidence type="ECO:0000313" key="2">
    <source>
        <dbReference type="EMBL" id="QKF67546.1"/>
    </source>
</evidence>
<keyword evidence="1" id="KW-0175">Coiled coil</keyword>
<dbReference type="InterPro" id="IPR027417">
    <property type="entry name" value="P-loop_NTPase"/>
</dbReference>
<dbReference type="InterPro" id="IPR021979">
    <property type="entry name" value="DUF3584"/>
</dbReference>
<dbReference type="KEGG" id="avp:AVENP_2005"/>
<dbReference type="SUPFAM" id="SSF52540">
    <property type="entry name" value="P-loop containing nucleoside triphosphate hydrolases"/>
    <property type="match status" value="1"/>
</dbReference>
<dbReference type="RefSeq" id="WP_128357894.1">
    <property type="nucleotide sequence ID" value="NZ_CP053840.1"/>
</dbReference>
<reference evidence="2 3" key="1">
    <citation type="submission" date="2020-05" db="EMBL/GenBank/DDBJ databases">
        <title>Complete genome sequencing of Campylobacter and Arcobacter type strains.</title>
        <authorList>
            <person name="Miller W.G."/>
            <person name="Yee E."/>
        </authorList>
    </citation>
    <scope>NUCLEOTIDE SEQUENCE [LARGE SCALE GENOMIC DNA]</scope>
    <source>
        <strain evidence="2 3">LMG 26156</strain>
    </source>
</reference>
<dbReference type="EMBL" id="CP053840">
    <property type="protein sequence ID" value="QKF67546.1"/>
    <property type="molecule type" value="Genomic_DNA"/>
</dbReference>
<keyword evidence="3" id="KW-1185">Reference proteome</keyword>
<protein>
    <submittedName>
        <fullName evidence="2">DUF3584 domain-containing protein</fullName>
    </submittedName>
</protein>
<feature type="coiled-coil region" evidence="1">
    <location>
        <begin position="362"/>
        <end position="422"/>
    </location>
</feature>
<organism evidence="2 3">
    <name type="scientific">Arcobacter venerupis</name>
    <dbReference type="NCBI Taxonomy" id="1054033"/>
    <lineage>
        <taxon>Bacteria</taxon>
        <taxon>Pseudomonadati</taxon>
        <taxon>Campylobacterota</taxon>
        <taxon>Epsilonproteobacteria</taxon>
        <taxon>Campylobacterales</taxon>
        <taxon>Arcobacteraceae</taxon>
        <taxon>Arcobacter</taxon>
    </lineage>
</organism>
<evidence type="ECO:0000256" key="1">
    <source>
        <dbReference type="SAM" id="Coils"/>
    </source>
</evidence>
<dbReference type="Proteomes" id="UP000503482">
    <property type="component" value="Chromosome"/>
</dbReference>
<proteinExistence type="predicted"/>
<dbReference type="AlphaFoldDB" id="A0AAE7B9F2"/>
<feature type="coiled-coil region" evidence="1">
    <location>
        <begin position="609"/>
        <end position="708"/>
    </location>
</feature>
<evidence type="ECO:0000313" key="3">
    <source>
        <dbReference type="Proteomes" id="UP000503482"/>
    </source>
</evidence>
<sequence length="1232" mass="143888">MNYNKLGLKEIRFINSGHFPNESIIIDDFTLLLGSSGVGKTTVMSAICYFYTMDKSKTRPLEKELSFYDWHLKGIYAHLIYIYENSIGRNALILSKDDGKVKHTFINIHNYEEDLSTLYLDSDKRCLSLKEILANCVKKSLTYYKSETVATFRKMMCRKSYRMLPNKDKPELDFSFYDSEESANIFGKYLFNIYSNSSVRDKGIKDMLISLIGEKEYFLDISDFKSKLADALTNVAHFELIKDRRERILRLDDTVISYKALCDEIDNITFELETISYNKDRIKTVISDNHLDLLTHQKIKSDKKDELSKEWKIKSSTYSTQISDLNIEIKTNKETYNNFHEKYRIENLITQQDRQSEFEKKLNELNIKVSAISSDIKELESKEEIEKQKANSLINEKKDNEKKELDSKKDNLTTEILKLSKDKEIEIEEGLSSYDKELEVKNSEYYQLDKKISQDETALSYLPKQVLENSNTKKFKDEIERLSNFKNSIESQVLILEKEKDNLENEKNIKLKETNDKIQSEVSEYIKIKNDIQLKIDELNVKLDLGKNNLFGFLNKNKVPNKTKILALCSDEVLFKETKLKFSIETSNDTFYGLKIDGDVESLATKYEIEILENNKASFQKQRDELVAKHNIKYKNFQDNLKDISNKYQKLIQEKSRATYELTPKVKDNEIKISNERKRLEEEIIRLKDELDKNIIDKKEHLKKDKEQLTSLKEYLTNIKANKLNFISEINKKYSSEDFRLNTEVIKCQQNINSINKKYKEQIEDSDKRIHEIYNEIKKNENINTEELESFQRTIKELEKSIKDINNNRALVTRYKDEVLPKYNKIPFLKEQYAQIIKQRDNDRDYFEKEIAVLDEKLNEIEKNIDIWKSYAESFKTFELEISEANPNKTYEAYCDDEIKLLLNSKKNIKILERFKTLINQQSEKEKTIILETGKIIDGIPSDNMMKLKTKFDINSFEDNIDQYIVIAKSYADFIKTKFDIEGTSLQLHRLIEAINDAVSKISHIKGTFNSIVKDVNKINLTIKKGIENITVIDYIKLNFKDTGRDEIVTSIENIGDMLSANMLIGYENSHRSEQVKNELVKIAHDLQIVLDKTFKKNITVADISTLTFDVSENAQVTKGIATLDSVGSNGTSIMIKAIIYITLLRMVANKFTNSEDMKYHCIIDEIGQISADYFTELMKYARHLEFVFINGTAANDDDIIEAYPRIYMGTRESSNHVELNLIDARNAMENW</sequence>
<gene>
    <name evidence="2" type="ORF">AVENP_2005</name>
</gene>